<comment type="similarity">
    <text evidence="8 9">Belongs to the TonB-dependent receptor family.</text>
</comment>
<evidence type="ECO:0000256" key="1">
    <source>
        <dbReference type="ARBA" id="ARBA00004571"/>
    </source>
</evidence>
<evidence type="ECO:0000313" key="13">
    <source>
        <dbReference type="Proteomes" id="UP001566331"/>
    </source>
</evidence>
<comment type="subcellular location">
    <subcellularLocation>
        <location evidence="1 8">Cell outer membrane</location>
        <topology evidence="1 8">Multi-pass membrane protein</topology>
    </subcellularLocation>
</comment>
<dbReference type="PROSITE" id="PS52016">
    <property type="entry name" value="TONB_DEPENDENT_REC_3"/>
    <property type="match status" value="1"/>
</dbReference>
<keyword evidence="6 8" id="KW-0472">Membrane</keyword>
<evidence type="ECO:0000259" key="11">
    <source>
        <dbReference type="Pfam" id="PF07715"/>
    </source>
</evidence>
<evidence type="ECO:0000256" key="8">
    <source>
        <dbReference type="PROSITE-ProRule" id="PRU01360"/>
    </source>
</evidence>
<keyword evidence="2 8" id="KW-0813">Transport</keyword>
<gene>
    <name evidence="12" type="ORF">AB6713_01985</name>
</gene>
<comment type="caution">
    <text evidence="12">The sequence shown here is derived from an EMBL/GenBank/DDBJ whole genome shotgun (WGS) entry which is preliminary data.</text>
</comment>
<keyword evidence="3 8" id="KW-1134">Transmembrane beta strand</keyword>
<evidence type="ECO:0000313" key="12">
    <source>
        <dbReference type="EMBL" id="MEZ0473389.1"/>
    </source>
</evidence>
<evidence type="ECO:0000256" key="7">
    <source>
        <dbReference type="ARBA" id="ARBA00023237"/>
    </source>
</evidence>
<sequence>MRIHLLSHAVRHALLAGTALGITALPFGVVSAQDDAQDQQQATTLDRIEVTGSRIRQVDIETAQPVLTISREDIENQGFQSVADILQNITSAGSPPLSRASPLASGEAAGGLAIDLRNLTPQRTLVLVNGKRLGITTTGVQDISTIPTAMVERIEVLKDGASAVYGSDAMAGVVNIITRSNYEGIQGSVYYGQYSQGDGAVEKYDFVMGASSDRGSITIGVEYAQEDEVWQRDRPFSAEPLGDRHPGRNWTSVGAFGGFVSNPTSNPLPNVTYPAPTDTNPDQNTRVIVRPGGDPRNPADYINQNPSSASPLHRSNAGEQMHLRTPLERKSLFVDGSYDITDAVRFRSNMMYSNRITDRQIAGYPLQATSFGSFDAGAGIPMSADSYFSPTGDEIATWWRRGWEVPRTATSDVTTWRFTGALEGSFELGERYFDWDVGAMYNQNKVIQSSFGNFNLANVQKAVGPSFLNDAGRVQCGSPDSPISFTDCVPWNPLLHYGEAGQGSLADEDVQNFLYQEEHSTGETETTIFTANLTGGLFELPAGEMSFALGVEHRKEEGKFIPDALAVTGGSTNLAGRATRGSYSEESLYGELFVPILADVVGARELSLNISSRYSDYDTFGDTLNSKFGLKWKPIDDLLIRATWAQGFRAPNVNNLFGGGSQTFAFYTDPCDTQFGASAGDPAVRARCAQDIANADTFRQLQQGFVPTEFANAQTPLAFFTGAGNIDLEPEESTSKNVGFVWSPSFAEGLSFSLDWWQIEITNTIVADTPTQMLDDCYVEQIASRCVNFTRDPVLGIVNNMNFGSRNAGYIEVEGYDFGAIYRIDTDFGRFGVDWQNTYTSKNEFKTSDDAQFTTQANSFVTTAGANFRLRSNLGLTWDQGDFGASWNMRYHSTIKEECLSATLFPGECSDPDYIAANPADTSPINRTGSVTFNDVQVRWTAPWNATVSVGANNVFNRYGPPLYTQPNSNTNYYGGFDIGRFVYMKYQQRF</sequence>
<dbReference type="Gene3D" id="2.40.170.20">
    <property type="entry name" value="TonB-dependent receptor, beta-barrel domain"/>
    <property type="match status" value="1"/>
</dbReference>
<proteinExistence type="inferred from homology"/>
<dbReference type="InterPro" id="IPR012910">
    <property type="entry name" value="Plug_dom"/>
</dbReference>
<evidence type="ECO:0000259" key="10">
    <source>
        <dbReference type="Pfam" id="PF00593"/>
    </source>
</evidence>
<evidence type="ECO:0000256" key="4">
    <source>
        <dbReference type="ARBA" id="ARBA00022692"/>
    </source>
</evidence>
<accession>A0ABV4HPN1</accession>
<dbReference type="Proteomes" id="UP001566331">
    <property type="component" value="Unassembled WGS sequence"/>
</dbReference>
<dbReference type="InterPro" id="IPR000531">
    <property type="entry name" value="Beta-barrel_TonB"/>
</dbReference>
<keyword evidence="4 8" id="KW-0812">Transmembrane</keyword>
<evidence type="ECO:0000256" key="5">
    <source>
        <dbReference type="ARBA" id="ARBA00023077"/>
    </source>
</evidence>
<evidence type="ECO:0000256" key="6">
    <source>
        <dbReference type="ARBA" id="ARBA00023136"/>
    </source>
</evidence>
<keyword evidence="7 8" id="KW-0998">Cell outer membrane</keyword>
<keyword evidence="12" id="KW-0675">Receptor</keyword>
<protein>
    <submittedName>
        <fullName evidence="12">TonB-dependent receptor</fullName>
    </submittedName>
</protein>
<evidence type="ECO:0000256" key="9">
    <source>
        <dbReference type="RuleBase" id="RU003357"/>
    </source>
</evidence>
<dbReference type="PANTHER" id="PTHR47234">
    <property type="match status" value="1"/>
</dbReference>
<dbReference type="RefSeq" id="WP_370562142.1">
    <property type="nucleotide sequence ID" value="NZ_JBFWIB010000001.1"/>
</dbReference>
<dbReference type="InterPro" id="IPR037066">
    <property type="entry name" value="Plug_dom_sf"/>
</dbReference>
<evidence type="ECO:0000256" key="2">
    <source>
        <dbReference type="ARBA" id="ARBA00022448"/>
    </source>
</evidence>
<dbReference type="PANTHER" id="PTHR47234:SF2">
    <property type="entry name" value="TONB-DEPENDENT RECEPTOR"/>
    <property type="match status" value="1"/>
</dbReference>
<feature type="domain" description="TonB-dependent receptor plug" evidence="11">
    <location>
        <begin position="61"/>
        <end position="173"/>
    </location>
</feature>
<evidence type="ECO:0000256" key="3">
    <source>
        <dbReference type="ARBA" id="ARBA00022452"/>
    </source>
</evidence>
<feature type="domain" description="TonB-dependent receptor-like beta-barrel" evidence="10">
    <location>
        <begin position="371"/>
        <end position="955"/>
    </location>
</feature>
<dbReference type="EMBL" id="JBFWIC010000002">
    <property type="protein sequence ID" value="MEZ0473389.1"/>
    <property type="molecule type" value="Genomic_DNA"/>
</dbReference>
<dbReference type="Pfam" id="PF00593">
    <property type="entry name" value="TonB_dep_Rec_b-barrel"/>
    <property type="match status" value="1"/>
</dbReference>
<organism evidence="12 13">
    <name type="scientific">Luteimonas salinilitoris</name>
    <dbReference type="NCBI Taxonomy" id="3237697"/>
    <lineage>
        <taxon>Bacteria</taxon>
        <taxon>Pseudomonadati</taxon>
        <taxon>Pseudomonadota</taxon>
        <taxon>Gammaproteobacteria</taxon>
        <taxon>Lysobacterales</taxon>
        <taxon>Lysobacteraceae</taxon>
        <taxon>Luteimonas</taxon>
    </lineage>
</organism>
<dbReference type="SUPFAM" id="SSF56935">
    <property type="entry name" value="Porins"/>
    <property type="match status" value="1"/>
</dbReference>
<keyword evidence="13" id="KW-1185">Reference proteome</keyword>
<dbReference type="Pfam" id="PF07715">
    <property type="entry name" value="Plug"/>
    <property type="match status" value="1"/>
</dbReference>
<dbReference type="InterPro" id="IPR036942">
    <property type="entry name" value="Beta-barrel_TonB_sf"/>
</dbReference>
<reference evidence="12 13" key="1">
    <citation type="submission" date="2024-07" db="EMBL/GenBank/DDBJ databases">
        <title>Luteimonas salilacus sp. nov., isolated from the shore soil of Salt Lake in Tibet of China.</title>
        <authorList>
            <person name="Zhang X."/>
            <person name="Li A."/>
        </authorList>
    </citation>
    <scope>NUCLEOTIDE SEQUENCE [LARGE SCALE GENOMIC DNA]</scope>
    <source>
        <strain evidence="12 13">B3-2-R+30</strain>
    </source>
</reference>
<dbReference type="InterPro" id="IPR039426">
    <property type="entry name" value="TonB-dep_rcpt-like"/>
</dbReference>
<keyword evidence="5 9" id="KW-0798">TonB box</keyword>
<name>A0ABV4HPN1_9GAMM</name>
<dbReference type="Gene3D" id="2.170.130.10">
    <property type="entry name" value="TonB-dependent receptor, plug domain"/>
    <property type="match status" value="1"/>
</dbReference>